<dbReference type="InterPro" id="IPR000843">
    <property type="entry name" value="HTH_LacI"/>
</dbReference>
<dbReference type="Gene3D" id="1.10.260.40">
    <property type="entry name" value="lambda repressor-like DNA-binding domains"/>
    <property type="match status" value="1"/>
</dbReference>
<dbReference type="Gene3D" id="3.40.50.2300">
    <property type="match status" value="2"/>
</dbReference>
<dbReference type="InterPro" id="IPR010982">
    <property type="entry name" value="Lambda_DNA-bd_dom_sf"/>
</dbReference>
<accession>A0ABW1NXU1</accession>
<gene>
    <name evidence="5" type="ORF">ACFP1K_40710</name>
</gene>
<sequence>MARNHSGRSRTVMSDVAALAGVSSMTVSRVLNHPGKVSPETRAKVMMAVRELGYRPNPAARVLATGRSGVLGVVGVDSTLYGPRSTLYAIETAARANGFLVSIHSLGSVTSESVAESVDYLRQQIVDGVIVIAPLEGVDGGPRGVPDDFPLVDVGGGLRGAVPVSAIDQRAGAARATRHLLSLGHKTVWHIAGPPTWIDANERVAGWREALGAAGREAPEPLIGDWSAHSGYEHGRRLARDPSVTAVFAANDSMALGLLRALGEEGRKVPEDVSVIGFDDIPEAAYIWPPLTTVRQDFWEVGKQSFHLLLHRMGGRSTDSRRLVEPELVLRDSTAAPVR</sequence>
<dbReference type="Proteomes" id="UP001596137">
    <property type="component" value="Unassembled WGS sequence"/>
</dbReference>
<dbReference type="GO" id="GO:0003677">
    <property type="term" value="F:DNA binding"/>
    <property type="evidence" value="ECO:0007669"/>
    <property type="project" value="UniProtKB-KW"/>
</dbReference>
<evidence type="ECO:0000256" key="2">
    <source>
        <dbReference type="ARBA" id="ARBA00023125"/>
    </source>
</evidence>
<dbReference type="RefSeq" id="WP_380763896.1">
    <property type="nucleotide sequence ID" value="NZ_JBHSRF010000158.1"/>
</dbReference>
<dbReference type="SUPFAM" id="SSF47413">
    <property type="entry name" value="lambda repressor-like DNA-binding domains"/>
    <property type="match status" value="1"/>
</dbReference>
<dbReference type="CDD" id="cd01392">
    <property type="entry name" value="HTH_LacI"/>
    <property type="match status" value="1"/>
</dbReference>
<dbReference type="Pfam" id="PF13377">
    <property type="entry name" value="Peripla_BP_3"/>
    <property type="match status" value="1"/>
</dbReference>
<evidence type="ECO:0000313" key="5">
    <source>
        <dbReference type="EMBL" id="MFC6087542.1"/>
    </source>
</evidence>
<evidence type="ECO:0000256" key="1">
    <source>
        <dbReference type="ARBA" id="ARBA00023015"/>
    </source>
</evidence>
<dbReference type="SUPFAM" id="SSF53822">
    <property type="entry name" value="Periplasmic binding protein-like I"/>
    <property type="match status" value="1"/>
</dbReference>
<evidence type="ECO:0000313" key="6">
    <source>
        <dbReference type="Proteomes" id="UP001596137"/>
    </source>
</evidence>
<dbReference type="PROSITE" id="PS00356">
    <property type="entry name" value="HTH_LACI_1"/>
    <property type="match status" value="1"/>
</dbReference>
<evidence type="ECO:0000259" key="4">
    <source>
        <dbReference type="PROSITE" id="PS50932"/>
    </source>
</evidence>
<keyword evidence="1" id="KW-0805">Transcription regulation</keyword>
<reference evidence="6" key="1">
    <citation type="journal article" date="2019" name="Int. J. Syst. Evol. Microbiol.">
        <title>The Global Catalogue of Microorganisms (GCM) 10K type strain sequencing project: providing services to taxonomists for standard genome sequencing and annotation.</title>
        <authorList>
            <consortium name="The Broad Institute Genomics Platform"/>
            <consortium name="The Broad Institute Genome Sequencing Center for Infectious Disease"/>
            <person name="Wu L."/>
            <person name="Ma J."/>
        </authorList>
    </citation>
    <scope>NUCLEOTIDE SEQUENCE [LARGE SCALE GENOMIC DNA]</scope>
    <source>
        <strain evidence="6">JCM 30346</strain>
    </source>
</reference>
<keyword evidence="6" id="KW-1185">Reference proteome</keyword>
<proteinExistence type="predicted"/>
<dbReference type="SMART" id="SM00354">
    <property type="entry name" value="HTH_LACI"/>
    <property type="match status" value="1"/>
</dbReference>
<feature type="domain" description="HTH lacI-type" evidence="4">
    <location>
        <begin position="11"/>
        <end position="65"/>
    </location>
</feature>
<comment type="caution">
    <text evidence="5">The sequence shown here is derived from an EMBL/GenBank/DDBJ whole genome shotgun (WGS) entry which is preliminary data.</text>
</comment>
<evidence type="ECO:0000256" key="3">
    <source>
        <dbReference type="ARBA" id="ARBA00023163"/>
    </source>
</evidence>
<dbReference type="PANTHER" id="PTHR30146">
    <property type="entry name" value="LACI-RELATED TRANSCRIPTIONAL REPRESSOR"/>
    <property type="match status" value="1"/>
</dbReference>
<dbReference type="Pfam" id="PF00356">
    <property type="entry name" value="LacI"/>
    <property type="match status" value="1"/>
</dbReference>
<keyword evidence="2 5" id="KW-0238">DNA-binding</keyword>
<protein>
    <submittedName>
        <fullName evidence="5">LacI family DNA-binding transcriptional regulator</fullName>
    </submittedName>
</protein>
<keyword evidence="3" id="KW-0804">Transcription</keyword>
<dbReference type="CDD" id="cd01574">
    <property type="entry name" value="PBP1_LacI"/>
    <property type="match status" value="1"/>
</dbReference>
<dbReference type="EMBL" id="JBHSRF010000158">
    <property type="protein sequence ID" value="MFC6087542.1"/>
    <property type="molecule type" value="Genomic_DNA"/>
</dbReference>
<organism evidence="5 6">
    <name type="scientific">Sphaerisporangium aureirubrum</name>
    <dbReference type="NCBI Taxonomy" id="1544736"/>
    <lineage>
        <taxon>Bacteria</taxon>
        <taxon>Bacillati</taxon>
        <taxon>Actinomycetota</taxon>
        <taxon>Actinomycetes</taxon>
        <taxon>Streptosporangiales</taxon>
        <taxon>Streptosporangiaceae</taxon>
        <taxon>Sphaerisporangium</taxon>
    </lineage>
</organism>
<dbReference type="PANTHER" id="PTHR30146:SF153">
    <property type="entry name" value="LACTOSE OPERON REPRESSOR"/>
    <property type="match status" value="1"/>
</dbReference>
<dbReference type="InterPro" id="IPR046335">
    <property type="entry name" value="LacI/GalR-like_sensor"/>
</dbReference>
<dbReference type="PROSITE" id="PS50932">
    <property type="entry name" value="HTH_LACI_2"/>
    <property type="match status" value="1"/>
</dbReference>
<dbReference type="InterPro" id="IPR028082">
    <property type="entry name" value="Peripla_BP_I"/>
</dbReference>
<name>A0ABW1NXU1_9ACTN</name>